<keyword evidence="2" id="KW-1185">Reference proteome</keyword>
<name>A0A1M7ULW1_9FIRM</name>
<evidence type="ECO:0000313" key="1">
    <source>
        <dbReference type="EMBL" id="SHN84012.1"/>
    </source>
</evidence>
<protein>
    <submittedName>
        <fullName evidence="1">Uncharacterized protein</fullName>
    </submittedName>
</protein>
<evidence type="ECO:0000313" key="2">
    <source>
        <dbReference type="Proteomes" id="UP000184010"/>
    </source>
</evidence>
<accession>A0A1M7ULW1</accession>
<organism evidence="1 2">
    <name type="scientific">Desulfitobacterium chlororespirans DSM 11544</name>
    <dbReference type="NCBI Taxonomy" id="1121395"/>
    <lineage>
        <taxon>Bacteria</taxon>
        <taxon>Bacillati</taxon>
        <taxon>Bacillota</taxon>
        <taxon>Clostridia</taxon>
        <taxon>Eubacteriales</taxon>
        <taxon>Desulfitobacteriaceae</taxon>
        <taxon>Desulfitobacterium</taxon>
    </lineage>
</organism>
<dbReference type="STRING" id="1121395.SAMN02745215_04134"/>
<dbReference type="EMBL" id="FRDN01000014">
    <property type="protein sequence ID" value="SHN84012.1"/>
    <property type="molecule type" value="Genomic_DNA"/>
</dbReference>
<gene>
    <name evidence="1" type="ORF">SAMN02745215_04134</name>
</gene>
<dbReference type="Proteomes" id="UP000184010">
    <property type="component" value="Unassembled WGS sequence"/>
</dbReference>
<reference evidence="2" key="1">
    <citation type="submission" date="2016-12" db="EMBL/GenBank/DDBJ databases">
        <authorList>
            <person name="Varghese N."/>
            <person name="Submissions S."/>
        </authorList>
    </citation>
    <scope>NUCLEOTIDE SEQUENCE [LARGE SCALE GENOMIC DNA]</scope>
    <source>
        <strain evidence="2">DSM 11544</strain>
    </source>
</reference>
<proteinExistence type="predicted"/>
<dbReference type="AlphaFoldDB" id="A0A1M7ULW1"/>
<dbReference type="RefSeq" id="WP_072774337.1">
    <property type="nucleotide sequence ID" value="NZ_FRDN01000014.1"/>
</dbReference>
<sequence length="265" mass="29909">MNISWVSLLEHNDVINKGYSKKAAGSLSFSEILSNQTKAISTATEHQMGNCFPNMKVYVKTGKCAISKSNWDRNNFPVWNYFKDNTKADCLNSWTPTGPEPRATDWCVQKELKQIAFGAISILIPTSLQQKMDADPVYAGHIWEKISDWKNSYDQVDNALAASYGYNPSLHQMSKSYCLQLDENGNIEKHVVISGGLGEPYCKEGGKEISIHKSAPKYLGSFPISSKISHKEALENTFEQKAVKLDYSQIAAYIIPQDRKRLWWQ</sequence>